<dbReference type="InterPro" id="IPR010997">
    <property type="entry name" value="HRDC-like_sf"/>
</dbReference>
<protein>
    <submittedName>
        <fullName evidence="3">HRDC domain protein</fullName>
    </submittedName>
</protein>
<sequence length="356" mass="41948">MRLNIYLMARVGYGMNLLFLNSMEKQVGDDRTRGAQASIGESHGKWIAGWQETKEDGRLTHETWFEGTSWEELIAAFRERMLVKRHEGFKPVLDPALLLERVSLDSRSARIQLLQFYSEQHTSEELYEALRQWRLKQAGKEGKSPFLVATNRLLRMICAFLPHTEEELSQIPGFGANKAALYGAELLKFTRQYERTTSFPLDWVEDSVNLLQFQAWQQQEKQRKQQLEQTKRETKRRLLEAVTRGDSLEQLREELQLQPRDLMIWLEELDREGYDLEAYIELELKRVPEEELSLAWEAFELRGDKYLKPILQSLYKQEELDGKEVDRIYEWLRLLRMKFRKAQASQEQASQEAVAG</sequence>
<organism evidence="3 4">
    <name type="scientific">Paenibacillus konkukensis</name>
    <dbReference type="NCBI Taxonomy" id="2020716"/>
    <lineage>
        <taxon>Bacteria</taxon>
        <taxon>Bacillati</taxon>
        <taxon>Bacillota</taxon>
        <taxon>Bacilli</taxon>
        <taxon>Bacillales</taxon>
        <taxon>Paenibacillaceae</taxon>
        <taxon>Paenibacillus</taxon>
    </lineage>
</organism>
<feature type="domain" description="HRDC" evidence="2">
    <location>
        <begin position="120"/>
        <end position="200"/>
    </location>
</feature>
<keyword evidence="1" id="KW-0175">Coiled coil</keyword>
<evidence type="ECO:0000313" key="3">
    <source>
        <dbReference type="EMBL" id="UQZ86008.1"/>
    </source>
</evidence>
<dbReference type="Gene3D" id="1.10.150.80">
    <property type="entry name" value="HRDC domain"/>
    <property type="match status" value="1"/>
</dbReference>
<keyword evidence="4" id="KW-1185">Reference proteome</keyword>
<dbReference type="Proteomes" id="UP001057134">
    <property type="component" value="Chromosome"/>
</dbReference>
<dbReference type="Pfam" id="PF00570">
    <property type="entry name" value="HRDC"/>
    <property type="match status" value="1"/>
</dbReference>
<dbReference type="InterPro" id="IPR002121">
    <property type="entry name" value="HRDC_dom"/>
</dbReference>
<evidence type="ECO:0000256" key="1">
    <source>
        <dbReference type="SAM" id="Coils"/>
    </source>
</evidence>
<feature type="coiled-coil region" evidence="1">
    <location>
        <begin position="213"/>
        <end position="244"/>
    </location>
</feature>
<dbReference type="SUPFAM" id="SSF47819">
    <property type="entry name" value="HRDC-like"/>
    <property type="match status" value="1"/>
</dbReference>
<evidence type="ECO:0000259" key="2">
    <source>
        <dbReference type="PROSITE" id="PS50967"/>
    </source>
</evidence>
<dbReference type="InterPro" id="IPR044876">
    <property type="entry name" value="HRDC_dom_sf"/>
</dbReference>
<dbReference type="PROSITE" id="PS50967">
    <property type="entry name" value="HRDC"/>
    <property type="match status" value="1"/>
</dbReference>
<accession>A0ABY4RWS2</accession>
<evidence type="ECO:0000313" key="4">
    <source>
        <dbReference type="Proteomes" id="UP001057134"/>
    </source>
</evidence>
<reference evidence="3" key="1">
    <citation type="submission" date="2018-02" db="EMBL/GenBank/DDBJ databases">
        <authorList>
            <person name="Kim S.-K."/>
            <person name="Jung H.-I."/>
            <person name="Lee S.-W."/>
        </authorList>
    </citation>
    <scope>NUCLEOTIDE SEQUENCE</scope>
    <source>
        <strain evidence="3">SK3146</strain>
    </source>
</reference>
<proteinExistence type="predicted"/>
<reference evidence="3" key="2">
    <citation type="journal article" date="2021" name="J Anim Sci Technol">
        <title>Complete genome sequence of Paenibacillus konkukensis sp. nov. SK3146 as a potential probiotic strain.</title>
        <authorList>
            <person name="Jung H.I."/>
            <person name="Park S."/>
            <person name="Niu K.M."/>
            <person name="Lee S.W."/>
            <person name="Kothari D."/>
            <person name="Yi K.J."/>
            <person name="Kim S.K."/>
        </authorList>
    </citation>
    <scope>NUCLEOTIDE SEQUENCE</scope>
    <source>
        <strain evidence="3">SK3146</strain>
    </source>
</reference>
<gene>
    <name evidence="3" type="ORF">SK3146_05300</name>
</gene>
<dbReference type="SMART" id="SM00341">
    <property type="entry name" value="HRDC"/>
    <property type="match status" value="1"/>
</dbReference>
<dbReference type="EMBL" id="CP027059">
    <property type="protein sequence ID" value="UQZ86008.1"/>
    <property type="molecule type" value="Genomic_DNA"/>
</dbReference>
<name>A0ABY4RWS2_9BACL</name>